<gene>
    <name evidence="10" type="ORF">CDL12_09737</name>
</gene>
<dbReference type="STRING" id="429701.A0A2G9HJ92"/>
<evidence type="ECO:0000313" key="11">
    <source>
        <dbReference type="Proteomes" id="UP000231279"/>
    </source>
</evidence>
<dbReference type="OrthoDB" id="2143914at2759"/>
<evidence type="ECO:0000256" key="5">
    <source>
        <dbReference type="ARBA" id="ARBA00023163"/>
    </source>
</evidence>
<dbReference type="GO" id="GO:0005634">
    <property type="term" value="C:nucleus"/>
    <property type="evidence" value="ECO:0007669"/>
    <property type="project" value="UniProtKB-SubCell"/>
</dbReference>
<dbReference type="CDD" id="cd00167">
    <property type="entry name" value="SANT"/>
    <property type="match status" value="2"/>
</dbReference>
<feature type="region of interest" description="Disordered" evidence="7">
    <location>
        <begin position="139"/>
        <end position="172"/>
    </location>
</feature>
<feature type="domain" description="HTH myb-type" evidence="9">
    <location>
        <begin position="6"/>
        <end position="61"/>
    </location>
</feature>
<dbReference type="InterPro" id="IPR017930">
    <property type="entry name" value="Myb_dom"/>
</dbReference>
<dbReference type="AlphaFoldDB" id="A0A2G9HJ92"/>
<dbReference type="GO" id="GO:0000981">
    <property type="term" value="F:DNA-binding transcription factor activity, RNA polymerase II-specific"/>
    <property type="evidence" value="ECO:0007669"/>
    <property type="project" value="TreeGrafter"/>
</dbReference>
<evidence type="ECO:0000256" key="3">
    <source>
        <dbReference type="ARBA" id="ARBA00023015"/>
    </source>
</evidence>
<dbReference type="PANTHER" id="PTHR45614">
    <property type="entry name" value="MYB PROTEIN-RELATED"/>
    <property type="match status" value="1"/>
</dbReference>
<sequence>MAVCEDSDRIKGPWTPEEDEILQKLVQQHGERNWAWISRSIPGRSRKSCRMRWCNQLSPVVDHRPFTAEEDEIILNKQAEVGNKWVTIAKLLNGRSENAVKNRWNSNLKRKFAAVGSGREERSAKLLRKAECVDVSVANGLRSSSESSSQSESEISGTDHSSFPGALRAEPPAAAVVEEEISDDEFTALTLRLPGTRRNSAVKKISDNDLLASHRRHRENGETPPPSATAAEEKEKPSIELELVAVMKKMIRMEVRNYLSELIRERIRSRK</sequence>
<comment type="subcellular location">
    <subcellularLocation>
        <location evidence="1">Nucleus</location>
    </subcellularLocation>
</comment>
<dbReference type="PROSITE" id="PS51294">
    <property type="entry name" value="HTH_MYB"/>
    <property type="match status" value="2"/>
</dbReference>
<evidence type="ECO:0000256" key="4">
    <source>
        <dbReference type="ARBA" id="ARBA00023125"/>
    </source>
</evidence>
<feature type="compositionally biased region" description="Low complexity" evidence="7">
    <location>
        <begin position="143"/>
        <end position="156"/>
    </location>
</feature>
<dbReference type="Pfam" id="PF00249">
    <property type="entry name" value="Myb_DNA-binding"/>
    <property type="match status" value="2"/>
</dbReference>
<dbReference type="SMART" id="SM00717">
    <property type="entry name" value="SANT"/>
    <property type="match status" value="2"/>
</dbReference>
<dbReference type="InterPro" id="IPR050560">
    <property type="entry name" value="MYB_TF"/>
</dbReference>
<keyword evidence="5" id="KW-0804">Transcription</keyword>
<evidence type="ECO:0000256" key="7">
    <source>
        <dbReference type="SAM" id="MobiDB-lite"/>
    </source>
</evidence>
<dbReference type="Gene3D" id="1.10.10.60">
    <property type="entry name" value="Homeodomain-like"/>
    <property type="match status" value="2"/>
</dbReference>
<evidence type="ECO:0000256" key="2">
    <source>
        <dbReference type="ARBA" id="ARBA00022737"/>
    </source>
</evidence>
<comment type="caution">
    <text evidence="10">The sequence shown here is derived from an EMBL/GenBank/DDBJ whole genome shotgun (WGS) entry which is preliminary data.</text>
</comment>
<evidence type="ECO:0008006" key="12">
    <source>
        <dbReference type="Google" id="ProtNLM"/>
    </source>
</evidence>
<dbReference type="PANTHER" id="PTHR45614:SF124">
    <property type="entry name" value="OS03G0424300 PROTEIN"/>
    <property type="match status" value="1"/>
</dbReference>
<dbReference type="SUPFAM" id="SSF46689">
    <property type="entry name" value="Homeodomain-like"/>
    <property type="match status" value="1"/>
</dbReference>
<proteinExistence type="predicted"/>
<evidence type="ECO:0000259" key="8">
    <source>
        <dbReference type="PROSITE" id="PS50090"/>
    </source>
</evidence>
<evidence type="ECO:0000256" key="1">
    <source>
        <dbReference type="ARBA" id="ARBA00004123"/>
    </source>
</evidence>
<feature type="domain" description="Myb-like" evidence="8">
    <location>
        <begin position="58"/>
        <end position="108"/>
    </location>
</feature>
<keyword evidence="6" id="KW-0539">Nucleus</keyword>
<dbReference type="FunFam" id="1.10.10.60:FF:000060">
    <property type="entry name" value="MYB transcription factor"/>
    <property type="match status" value="1"/>
</dbReference>
<keyword evidence="4" id="KW-0238">DNA-binding</keyword>
<dbReference type="InterPro" id="IPR001005">
    <property type="entry name" value="SANT/Myb"/>
</dbReference>
<keyword evidence="11" id="KW-1185">Reference proteome</keyword>
<dbReference type="InterPro" id="IPR009057">
    <property type="entry name" value="Homeodomain-like_sf"/>
</dbReference>
<evidence type="ECO:0000313" key="10">
    <source>
        <dbReference type="EMBL" id="PIN17602.1"/>
    </source>
</evidence>
<feature type="region of interest" description="Disordered" evidence="7">
    <location>
        <begin position="204"/>
        <end position="235"/>
    </location>
</feature>
<evidence type="ECO:0000256" key="6">
    <source>
        <dbReference type="ARBA" id="ARBA00023242"/>
    </source>
</evidence>
<dbReference type="GO" id="GO:0000978">
    <property type="term" value="F:RNA polymerase II cis-regulatory region sequence-specific DNA binding"/>
    <property type="evidence" value="ECO:0007669"/>
    <property type="project" value="TreeGrafter"/>
</dbReference>
<evidence type="ECO:0000259" key="9">
    <source>
        <dbReference type="PROSITE" id="PS51294"/>
    </source>
</evidence>
<feature type="domain" description="HTH myb-type" evidence="9">
    <location>
        <begin position="63"/>
        <end position="112"/>
    </location>
</feature>
<protein>
    <recommendedName>
        <fullName evidence="12">Transcription factor, Myb superfamily</fullName>
    </recommendedName>
</protein>
<name>A0A2G9HJ92_9LAMI</name>
<dbReference type="Proteomes" id="UP000231279">
    <property type="component" value="Unassembled WGS sequence"/>
</dbReference>
<feature type="domain" description="Myb-like" evidence="8">
    <location>
        <begin position="6"/>
        <end position="57"/>
    </location>
</feature>
<dbReference type="EMBL" id="NKXS01001640">
    <property type="protein sequence ID" value="PIN17602.1"/>
    <property type="molecule type" value="Genomic_DNA"/>
</dbReference>
<reference evidence="11" key="1">
    <citation type="journal article" date="2018" name="Gigascience">
        <title>Genome assembly of the Pink Ipe (Handroanthus impetiginosus, Bignoniaceae), a highly valued, ecologically keystone Neotropical timber forest tree.</title>
        <authorList>
            <person name="Silva-Junior O.B."/>
            <person name="Grattapaglia D."/>
            <person name="Novaes E."/>
            <person name="Collevatti R.G."/>
        </authorList>
    </citation>
    <scope>NUCLEOTIDE SEQUENCE [LARGE SCALE GENOMIC DNA]</scope>
    <source>
        <strain evidence="11">cv. UFG-1</strain>
    </source>
</reference>
<dbReference type="PROSITE" id="PS50090">
    <property type="entry name" value="MYB_LIKE"/>
    <property type="match status" value="2"/>
</dbReference>
<keyword evidence="3" id="KW-0805">Transcription regulation</keyword>
<organism evidence="10 11">
    <name type="scientific">Handroanthus impetiginosus</name>
    <dbReference type="NCBI Taxonomy" id="429701"/>
    <lineage>
        <taxon>Eukaryota</taxon>
        <taxon>Viridiplantae</taxon>
        <taxon>Streptophyta</taxon>
        <taxon>Embryophyta</taxon>
        <taxon>Tracheophyta</taxon>
        <taxon>Spermatophyta</taxon>
        <taxon>Magnoliopsida</taxon>
        <taxon>eudicotyledons</taxon>
        <taxon>Gunneridae</taxon>
        <taxon>Pentapetalae</taxon>
        <taxon>asterids</taxon>
        <taxon>lamiids</taxon>
        <taxon>Lamiales</taxon>
        <taxon>Bignoniaceae</taxon>
        <taxon>Crescentiina</taxon>
        <taxon>Tabebuia alliance</taxon>
        <taxon>Handroanthus</taxon>
    </lineage>
</organism>
<keyword evidence="2" id="KW-0677">Repeat</keyword>
<accession>A0A2G9HJ92</accession>